<evidence type="ECO:0000313" key="5">
    <source>
        <dbReference type="Proteomes" id="UP000077115"/>
    </source>
</evidence>
<accession>A0A177W708</accession>
<evidence type="ECO:0000256" key="2">
    <source>
        <dbReference type="SAM" id="Phobius"/>
    </source>
</evidence>
<feature type="signal peptide" evidence="3">
    <location>
        <begin position="1"/>
        <end position="24"/>
    </location>
</feature>
<feature type="region of interest" description="Disordered" evidence="1">
    <location>
        <begin position="118"/>
        <end position="163"/>
    </location>
</feature>
<evidence type="ECO:0008006" key="6">
    <source>
        <dbReference type="Google" id="ProtNLM"/>
    </source>
</evidence>
<dbReference type="OrthoDB" id="5340910at2759"/>
<dbReference type="AlphaFoldDB" id="A0A177W708"/>
<keyword evidence="2" id="KW-0812">Transmembrane</keyword>
<feature type="compositionally biased region" description="Low complexity" evidence="1">
    <location>
        <begin position="131"/>
        <end position="163"/>
    </location>
</feature>
<dbReference type="VEuPathDB" id="FungiDB:BDEG_20065"/>
<feature type="transmembrane region" description="Helical" evidence="2">
    <location>
        <begin position="176"/>
        <end position="195"/>
    </location>
</feature>
<keyword evidence="2" id="KW-0472">Membrane</keyword>
<dbReference type="Proteomes" id="UP000077115">
    <property type="component" value="Unassembled WGS sequence"/>
</dbReference>
<dbReference type="SUPFAM" id="SSF50044">
    <property type="entry name" value="SH3-domain"/>
    <property type="match status" value="1"/>
</dbReference>
<organism evidence="4 5">
    <name type="scientific">Batrachochytrium dendrobatidis (strain JEL423)</name>
    <dbReference type="NCBI Taxonomy" id="403673"/>
    <lineage>
        <taxon>Eukaryota</taxon>
        <taxon>Fungi</taxon>
        <taxon>Fungi incertae sedis</taxon>
        <taxon>Chytridiomycota</taxon>
        <taxon>Chytridiomycota incertae sedis</taxon>
        <taxon>Chytridiomycetes</taxon>
        <taxon>Rhizophydiales</taxon>
        <taxon>Rhizophydiales incertae sedis</taxon>
        <taxon>Batrachochytrium</taxon>
    </lineage>
</organism>
<dbReference type="EMBL" id="DS022300">
    <property type="protein sequence ID" value="OAJ35833.1"/>
    <property type="molecule type" value="Genomic_DNA"/>
</dbReference>
<reference evidence="4 5" key="2">
    <citation type="submission" date="2016-05" db="EMBL/GenBank/DDBJ databases">
        <title>Lineage-specific infection strategies underlie the spectrum of fungal disease in amphibians.</title>
        <authorList>
            <person name="Cuomo C.A."/>
            <person name="Farrer R.A."/>
            <person name="James T."/>
            <person name="Longcore J."/>
            <person name="Birren B."/>
        </authorList>
    </citation>
    <scope>NUCLEOTIDE SEQUENCE [LARGE SCALE GENOMIC DNA]</scope>
    <source>
        <strain evidence="4 5">JEL423</strain>
    </source>
</reference>
<keyword evidence="2" id="KW-1133">Transmembrane helix</keyword>
<evidence type="ECO:0000313" key="4">
    <source>
        <dbReference type="EMBL" id="OAJ35833.1"/>
    </source>
</evidence>
<feature type="chain" id="PRO_5008077417" description="SH3 domain-containing protein" evidence="3">
    <location>
        <begin position="25"/>
        <end position="444"/>
    </location>
</feature>
<sequence>MPTPAAVIVSAIAMILLAPASVLTLCPAMNGSAVDITITNIGPDALQLYRLNDQCQEEAVTILQPRRQIVESTFVNKDWLVRNVTSPAMIVDHFTVALTSTPGNLFWVVSSANPHGSFNPSGANDTAGHPSTSSTNKNSSVSNNVTAGAESKQVTSQSNSNSSATSSGLFSWFKPIYLAFLGAALCVIGISFFIWHRFRKSHPKTPSSLHARTHSQKPNNQLSQIGIADTMKMKPILSEGYSSYSNTSHNTKHSDFFEFPNSSVAARDVMGQGYPASTLGPYFEPTSSVLSIEEQVHKHRDSKLRELKILNHSTEILGRLDEASGGSTSIPNGTTTDPSLISSSILHTPMPLHVLSGTHSTHAMATGSKRTSSILSTSINPKDVSTDVSNARHQSLHIGSAQTVWWGYQAKQHDELSVWCGDIVRLNAMFDDGWLDCILIRSFK</sequence>
<keyword evidence="3" id="KW-0732">Signal</keyword>
<gene>
    <name evidence="4" type="ORF">BDEG_20065</name>
</gene>
<evidence type="ECO:0000256" key="3">
    <source>
        <dbReference type="SAM" id="SignalP"/>
    </source>
</evidence>
<dbReference type="InterPro" id="IPR036028">
    <property type="entry name" value="SH3-like_dom_sf"/>
</dbReference>
<protein>
    <recommendedName>
        <fullName evidence="6">SH3 domain-containing protein</fullName>
    </recommendedName>
</protein>
<evidence type="ECO:0000256" key="1">
    <source>
        <dbReference type="SAM" id="MobiDB-lite"/>
    </source>
</evidence>
<name>A0A177W708_BATDL</name>
<feature type="region of interest" description="Disordered" evidence="1">
    <location>
        <begin position="204"/>
        <end position="225"/>
    </location>
</feature>
<feature type="compositionally biased region" description="Polar residues" evidence="1">
    <location>
        <begin position="204"/>
        <end position="224"/>
    </location>
</feature>
<reference evidence="4 5" key="1">
    <citation type="submission" date="2006-10" db="EMBL/GenBank/DDBJ databases">
        <title>The Genome Sequence of Batrachochytrium dendrobatidis JEL423.</title>
        <authorList>
            <consortium name="The Broad Institute Genome Sequencing Platform"/>
            <person name="Birren B."/>
            <person name="Lander E."/>
            <person name="Galagan J."/>
            <person name="Cuomo C."/>
            <person name="Devon K."/>
            <person name="Jaffe D."/>
            <person name="Butler J."/>
            <person name="Alvarez P."/>
            <person name="Gnerre S."/>
            <person name="Grabherr M."/>
            <person name="Kleber M."/>
            <person name="Mauceli E."/>
            <person name="Brockman W."/>
            <person name="Young S."/>
            <person name="LaButti K."/>
            <person name="Sykes S."/>
            <person name="DeCaprio D."/>
            <person name="Crawford M."/>
            <person name="Koehrsen M."/>
            <person name="Engels R."/>
            <person name="Montgomery P."/>
            <person name="Pearson M."/>
            <person name="Howarth C."/>
            <person name="Larson L."/>
            <person name="White J."/>
            <person name="O'Leary S."/>
            <person name="Kodira C."/>
            <person name="Zeng Q."/>
            <person name="Yandava C."/>
            <person name="Alvarado L."/>
            <person name="Longcore J."/>
            <person name="James T."/>
        </authorList>
    </citation>
    <scope>NUCLEOTIDE SEQUENCE [LARGE SCALE GENOMIC DNA]</scope>
    <source>
        <strain evidence="4 5">JEL423</strain>
    </source>
</reference>
<proteinExistence type="predicted"/>